<feature type="region of interest" description="Disordered" evidence="2">
    <location>
        <begin position="179"/>
        <end position="228"/>
    </location>
</feature>
<evidence type="ECO:0000256" key="2">
    <source>
        <dbReference type="SAM" id="MobiDB-lite"/>
    </source>
</evidence>
<dbReference type="EMBL" id="JBHLSW010000003">
    <property type="protein sequence ID" value="MFC0633030.1"/>
    <property type="molecule type" value="Genomic_DNA"/>
</dbReference>
<organism evidence="3 4">
    <name type="scientific">Brevundimonas balnearis</name>
    <dbReference type="NCBI Taxonomy" id="1572858"/>
    <lineage>
        <taxon>Bacteria</taxon>
        <taxon>Pseudomonadati</taxon>
        <taxon>Pseudomonadota</taxon>
        <taxon>Alphaproteobacteria</taxon>
        <taxon>Caulobacterales</taxon>
        <taxon>Caulobacteraceae</taxon>
        <taxon>Brevundimonas</taxon>
    </lineage>
</organism>
<keyword evidence="1" id="KW-0175">Coiled coil</keyword>
<name>A0ABV6R089_9CAUL</name>
<comment type="caution">
    <text evidence="3">The sequence shown here is derived from an EMBL/GenBank/DDBJ whole genome shotgun (WGS) entry which is preliminary data.</text>
</comment>
<feature type="compositionally biased region" description="Basic and acidic residues" evidence="2">
    <location>
        <begin position="196"/>
        <end position="207"/>
    </location>
</feature>
<evidence type="ECO:0000256" key="1">
    <source>
        <dbReference type="SAM" id="Coils"/>
    </source>
</evidence>
<proteinExistence type="predicted"/>
<feature type="region of interest" description="Disordered" evidence="2">
    <location>
        <begin position="1"/>
        <end position="22"/>
    </location>
</feature>
<protein>
    <submittedName>
        <fullName evidence="3">Uncharacterized protein</fullName>
    </submittedName>
</protein>
<feature type="coiled-coil region" evidence="1">
    <location>
        <begin position="310"/>
        <end position="337"/>
    </location>
</feature>
<evidence type="ECO:0000313" key="3">
    <source>
        <dbReference type="EMBL" id="MFC0633030.1"/>
    </source>
</evidence>
<feature type="compositionally biased region" description="Acidic residues" evidence="2">
    <location>
        <begin position="208"/>
        <end position="227"/>
    </location>
</feature>
<keyword evidence="4" id="KW-1185">Reference proteome</keyword>
<evidence type="ECO:0000313" key="4">
    <source>
        <dbReference type="Proteomes" id="UP001589906"/>
    </source>
</evidence>
<gene>
    <name evidence="3" type="ORF">ACFFGE_03940</name>
</gene>
<dbReference type="RefSeq" id="WP_376834502.1">
    <property type="nucleotide sequence ID" value="NZ_JBHLSW010000003.1"/>
</dbReference>
<sequence>MEPSSLEARVRELSPGGAADPERVEALRQEALTDPDDAFAERALAGLRGAVERLLAEARHGDFVEATDLIRHARHLLAGLDPRTLEPRKGLAGLFDSRGRRLKRFRAEYLAAAASAADTGSSLAERGASASRRSASLDTLHADARRAIDEADAAIAAGAGLLKDRIDAARLEPEVAPTAEIGEGRIEAQADAEAAAPHETRVERLTPDEAEAAVEPDAAQETDDEDMGPERRAERLARLIAALIAARSAGVGQLPLARAVQNAEHSAPEQLGAAAAALTAWVEDWRVGLGLAGRKPRRLRPDAVGLARSRDSALEALEQAEARLAEIRARGAETEARMTRVVERVRRAA</sequence>
<reference evidence="3 4" key="1">
    <citation type="submission" date="2024-09" db="EMBL/GenBank/DDBJ databases">
        <authorList>
            <person name="Sun Q."/>
            <person name="Mori K."/>
        </authorList>
    </citation>
    <scope>NUCLEOTIDE SEQUENCE [LARGE SCALE GENOMIC DNA]</scope>
    <source>
        <strain evidence="3 4">NCAIM B.02621</strain>
    </source>
</reference>
<dbReference type="Proteomes" id="UP001589906">
    <property type="component" value="Unassembled WGS sequence"/>
</dbReference>
<accession>A0ABV6R089</accession>